<dbReference type="PANTHER" id="PTHR41771:SF1">
    <property type="entry name" value="MEMBRANE PROTEIN"/>
    <property type="match status" value="1"/>
</dbReference>
<organism evidence="2 3">
    <name type="scientific">Plebeiibacterium sediminum</name>
    <dbReference type="NCBI Taxonomy" id="2992112"/>
    <lineage>
        <taxon>Bacteria</taxon>
        <taxon>Pseudomonadati</taxon>
        <taxon>Bacteroidota</taxon>
        <taxon>Bacteroidia</taxon>
        <taxon>Marinilabiliales</taxon>
        <taxon>Marinilabiliaceae</taxon>
        <taxon>Plebeiibacterium</taxon>
    </lineage>
</organism>
<feature type="transmembrane region" description="Helical" evidence="1">
    <location>
        <begin position="301"/>
        <end position="328"/>
    </location>
</feature>
<dbReference type="AlphaFoldDB" id="A0AAE3M3V5"/>
<evidence type="ECO:0000313" key="2">
    <source>
        <dbReference type="EMBL" id="MCW3786501.1"/>
    </source>
</evidence>
<dbReference type="PANTHER" id="PTHR41771">
    <property type="entry name" value="MEMBRANE PROTEIN-RELATED"/>
    <property type="match status" value="1"/>
</dbReference>
<feature type="transmembrane region" description="Helical" evidence="1">
    <location>
        <begin position="9"/>
        <end position="27"/>
    </location>
</feature>
<protein>
    <submittedName>
        <fullName evidence="2">YibE/F family protein</fullName>
    </submittedName>
</protein>
<proteinExistence type="predicted"/>
<reference evidence="2" key="1">
    <citation type="submission" date="2022-10" db="EMBL/GenBank/DDBJ databases">
        <authorList>
            <person name="Yu W.X."/>
        </authorList>
    </citation>
    <scope>NUCLEOTIDE SEQUENCE</scope>
    <source>
        <strain evidence="2">AAT</strain>
    </source>
</reference>
<accession>A0AAE3M3V5</accession>
<evidence type="ECO:0000313" key="3">
    <source>
        <dbReference type="Proteomes" id="UP001209229"/>
    </source>
</evidence>
<feature type="transmembrane region" description="Helical" evidence="1">
    <location>
        <begin position="348"/>
        <end position="373"/>
    </location>
</feature>
<keyword evidence="1" id="KW-0472">Membrane</keyword>
<feature type="transmembrane region" description="Helical" evidence="1">
    <location>
        <begin position="205"/>
        <end position="229"/>
    </location>
</feature>
<feature type="transmembrane region" description="Helical" evidence="1">
    <location>
        <begin position="153"/>
        <end position="173"/>
    </location>
</feature>
<evidence type="ECO:0000256" key="1">
    <source>
        <dbReference type="SAM" id="Phobius"/>
    </source>
</evidence>
<keyword evidence="1" id="KW-1133">Transmembrane helix</keyword>
<dbReference type="RefSeq" id="WP_301190066.1">
    <property type="nucleotide sequence ID" value="NZ_JAPDPJ010000015.1"/>
</dbReference>
<keyword evidence="3" id="KW-1185">Reference proteome</keyword>
<keyword evidence="1" id="KW-0812">Transmembrane</keyword>
<dbReference type="Pfam" id="PF07907">
    <property type="entry name" value="YibE_F"/>
    <property type="match status" value="1"/>
</dbReference>
<gene>
    <name evidence="2" type="ORF">OM075_08485</name>
</gene>
<name>A0AAE3M3V5_9BACT</name>
<feature type="transmembrane region" description="Helical" evidence="1">
    <location>
        <begin position="130"/>
        <end position="148"/>
    </location>
</feature>
<feature type="transmembrane region" description="Helical" evidence="1">
    <location>
        <begin position="249"/>
        <end position="269"/>
    </location>
</feature>
<dbReference type="Proteomes" id="UP001209229">
    <property type="component" value="Unassembled WGS sequence"/>
</dbReference>
<comment type="caution">
    <text evidence="2">The sequence shown here is derived from an EMBL/GenBank/DDBJ whole genome shotgun (WGS) entry which is preliminary data.</text>
</comment>
<dbReference type="InterPro" id="IPR012507">
    <property type="entry name" value="YibE_F"/>
</dbReference>
<dbReference type="EMBL" id="JAPDPJ010000015">
    <property type="protein sequence ID" value="MCW3786501.1"/>
    <property type="molecule type" value="Genomic_DNA"/>
</dbReference>
<feature type="transmembrane region" description="Helical" evidence="1">
    <location>
        <begin position="179"/>
        <end position="198"/>
    </location>
</feature>
<sequence>MLKTHKRKINIAFTITISILTIILIYLPTGHENPRLLKNTDHVKAQVIAVNNDDLDQHGIVTVGTQDLNLKLLSGNFKGDTVIAHNILIGQKKLDKIFKPGNKVLTVLKFNKSGSKIIEARADDFYRIQIEWILLGLFALFLVCFAGITGFKALLSFIFTALAFWKILLPLFLKGYSPIIVSFGIIVLCTTVIIILINGFSRKGWVALLGAISGVGITTSMALLFAHFFKVSGTVKEFSETLLYTGYTHLDLTAIFISCIFIAAAGAVMDVAMDIAAAQHEVLEHNPSIKKKELMKSGFNVAYPVIGTMTTTLLFAYSGSFMFVFMVFMAKGTPLISICNTNYIAAEILHTLVGSFGLVLVAPITAILGGLIYPIKDQNK</sequence>